<feature type="domain" description="Cyclin N-terminal" evidence="5">
    <location>
        <begin position="39"/>
        <end position="170"/>
    </location>
</feature>
<reference evidence="7" key="2">
    <citation type="submission" date="2025-08" db="UniProtKB">
        <authorList>
            <consortium name="RefSeq"/>
        </authorList>
    </citation>
    <scope>IDENTIFICATION</scope>
    <source>
        <tissue evidence="7">Etiolated seedlings</tissue>
    </source>
</reference>
<gene>
    <name evidence="7" type="primary">LOC101507009</name>
</gene>
<evidence type="ECO:0000256" key="3">
    <source>
        <dbReference type="ARBA" id="ARBA00023306"/>
    </source>
</evidence>
<evidence type="ECO:0000313" key="6">
    <source>
        <dbReference type="Proteomes" id="UP000087171"/>
    </source>
</evidence>
<keyword evidence="2" id="KW-0132">Cell division</keyword>
<dbReference type="InterPro" id="IPR039361">
    <property type="entry name" value="Cyclin"/>
</dbReference>
<organism evidence="6 7">
    <name type="scientific">Cicer arietinum</name>
    <name type="common">Chickpea</name>
    <name type="synonym">Garbanzo</name>
    <dbReference type="NCBI Taxonomy" id="3827"/>
    <lineage>
        <taxon>Eukaryota</taxon>
        <taxon>Viridiplantae</taxon>
        <taxon>Streptophyta</taxon>
        <taxon>Embryophyta</taxon>
        <taxon>Tracheophyta</taxon>
        <taxon>Spermatophyta</taxon>
        <taxon>Magnoliopsida</taxon>
        <taxon>eudicotyledons</taxon>
        <taxon>Gunneridae</taxon>
        <taxon>Pentapetalae</taxon>
        <taxon>rosids</taxon>
        <taxon>fabids</taxon>
        <taxon>Fabales</taxon>
        <taxon>Fabaceae</taxon>
        <taxon>Papilionoideae</taxon>
        <taxon>50 kb inversion clade</taxon>
        <taxon>NPAAA clade</taxon>
        <taxon>Hologalegina</taxon>
        <taxon>IRL clade</taxon>
        <taxon>Cicereae</taxon>
        <taxon>Cicer</taxon>
    </lineage>
</organism>
<dbReference type="eggNOG" id="KOG0656">
    <property type="taxonomic scope" value="Eukaryota"/>
</dbReference>
<dbReference type="RefSeq" id="XP_004509066.3">
    <property type="nucleotide sequence ID" value="XM_004509009.3"/>
</dbReference>
<dbReference type="KEGG" id="cam:101507009"/>
<keyword evidence="6" id="KW-1185">Reference proteome</keyword>
<dbReference type="GO" id="GO:0051301">
    <property type="term" value="P:cell division"/>
    <property type="evidence" value="ECO:0007669"/>
    <property type="project" value="UniProtKB-KW"/>
</dbReference>
<evidence type="ECO:0000256" key="2">
    <source>
        <dbReference type="ARBA" id="ARBA00022618"/>
    </source>
</evidence>
<dbReference type="Pfam" id="PF00134">
    <property type="entry name" value="Cyclin_N"/>
    <property type="match status" value="1"/>
</dbReference>
<dbReference type="CDD" id="cd20544">
    <property type="entry name" value="CYCLIN_AtCycD-like_rpt2"/>
    <property type="match status" value="1"/>
</dbReference>
<protein>
    <recommendedName>
        <fullName evidence="4">B-like cyclin</fullName>
    </recommendedName>
</protein>
<comment type="subunit">
    <text evidence="1">Interacts with the CDC2 protein kinase to form a serine/threonine kinase holoenzyme complex also known as maturation promoting factor (MPF). The cyclin subunit imparts substrate specificity to the complex.</text>
</comment>
<dbReference type="InterPro" id="IPR036915">
    <property type="entry name" value="Cyclin-like_sf"/>
</dbReference>
<dbReference type="OrthoDB" id="306099at2759"/>
<dbReference type="Proteomes" id="UP000087171">
    <property type="component" value="Chromosome Ca7"/>
</dbReference>
<sequence length="320" mass="37114">MDLEDTSFLLCDEDHNFLMDNINDNSLNQQHLNSNVENIEYLFTRETEFHSFNYCSKSTTCHVHFNHTRINAIDTIFKTREKLGFKLSTAYLSVTYFDQFLVKQSIHEDRPIQEFYVACMSLAAKMMEERDLQLLFKYTTETDEEQGFADKKSIWEMEVEVLSSLEWELTTVTPFDFLHYFVYLFCPESLPDPLISQAVQHIVDILKDVNLMDHRPSAIALAAILTVAFDGTLTREIIDLQIAEISQQLNLDIEGVFSCYCLMQEKSTEKGKLNTPATTLTAQWSYTSVLDHSSVTSSKAKRKLCYDNKENCPRKISHRR</sequence>
<dbReference type="SUPFAM" id="SSF47954">
    <property type="entry name" value="Cyclin-like"/>
    <property type="match status" value="1"/>
</dbReference>
<keyword evidence="3" id="KW-0131">Cell cycle</keyword>
<reference evidence="6" key="1">
    <citation type="journal article" date="2013" name="Nat. Biotechnol.">
        <title>Draft genome sequence of chickpea (Cicer arietinum) provides a resource for trait improvement.</title>
        <authorList>
            <person name="Varshney R.K."/>
            <person name="Song C."/>
            <person name="Saxena R.K."/>
            <person name="Azam S."/>
            <person name="Yu S."/>
            <person name="Sharpe A.G."/>
            <person name="Cannon S."/>
            <person name="Baek J."/>
            <person name="Rosen B.D."/>
            <person name="Tar'an B."/>
            <person name="Millan T."/>
            <person name="Zhang X."/>
            <person name="Ramsay L.D."/>
            <person name="Iwata A."/>
            <person name="Wang Y."/>
            <person name="Nelson W."/>
            <person name="Farmer A.D."/>
            <person name="Gaur P.M."/>
            <person name="Soderlund C."/>
            <person name="Penmetsa R.V."/>
            <person name="Xu C."/>
            <person name="Bharti A.K."/>
            <person name="He W."/>
            <person name="Winter P."/>
            <person name="Zhao S."/>
            <person name="Hane J.K."/>
            <person name="Carrasquilla-Garcia N."/>
            <person name="Condie J.A."/>
            <person name="Upadhyaya H.D."/>
            <person name="Luo M.C."/>
            <person name="Thudi M."/>
            <person name="Gowda C.L."/>
            <person name="Singh N.P."/>
            <person name="Lichtenzveig J."/>
            <person name="Gali K.K."/>
            <person name="Rubio J."/>
            <person name="Nadarajan N."/>
            <person name="Dolezel J."/>
            <person name="Bansal K.C."/>
            <person name="Xu X."/>
            <person name="Edwards D."/>
            <person name="Zhang G."/>
            <person name="Kahl G."/>
            <person name="Gil J."/>
            <person name="Singh K.B."/>
            <person name="Datta S.K."/>
            <person name="Jackson S.A."/>
            <person name="Wang J."/>
            <person name="Cook D.R."/>
        </authorList>
    </citation>
    <scope>NUCLEOTIDE SEQUENCE [LARGE SCALE GENOMIC DNA]</scope>
    <source>
        <strain evidence="6">cv. CDC Frontier</strain>
    </source>
</reference>
<dbReference type="PANTHER" id="PTHR10177">
    <property type="entry name" value="CYCLINS"/>
    <property type="match status" value="1"/>
</dbReference>
<dbReference type="AlphaFoldDB" id="A0A1S2YS61"/>
<dbReference type="PaxDb" id="3827-XP_004509066.1"/>
<name>A0A1S2YS61_CICAR</name>
<accession>A0A1S2YS61</accession>
<evidence type="ECO:0000259" key="5">
    <source>
        <dbReference type="Pfam" id="PF00134"/>
    </source>
</evidence>
<evidence type="ECO:0000256" key="1">
    <source>
        <dbReference type="ARBA" id="ARBA00011177"/>
    </source>
</evidence>
<dbReference type="Gene3D" id="1.10.472.10">
    <property type="entry name" value="Cyclin-like"/>
    <property type="match status" value="2"/>
</dbReference>
<evidence type="ECO:0000313" key="7">
    <source>
        <dbReference type="RefSeq" id="XP_004509066.3"/>
    </source>
</evidence>
<proteinExistence type="predicted"/>
<dbReference type="InterPro" id="IPR006671">
    <property type="entry name" value="Cyclin_N"/>
</dbReference>
<dbReference type="GeneID" id="101507009"/>
<evidence type="ECO:0000256" key="4">
    <source>
        <dbReference type="ARBA" id="ARBA00032263"/>
    </source>
</evidence>
<dbReference type="STRING" id="3827.A0A1S2YS61"/>